<keyword evidence="18" id="KW-1185">Reference proteome</keyword>
<feature type="binding site" evidence="9">
    <location>
        <position position="270"/>
    </location>
    <ligand>
        <name>NADPH</name>
        <dbReference type="ChEBI" id="CHEBI:57783"/>
    </ligand>
</feature>
<feature type="binding site" evidence="9">
    <location>
        <position position="11"/>
    </location>
    <ligand>
        <name>NADPH</name>
        <dbReference type="ChEBI" id="CHEBI:57783"/>
    </ligand>
</feature>
<dbReference type="InterPro" id="IPR011128">
    <property type="entry name" value="G3P_DH_NAD-dep_N"/>
</dbReference>
<dbReference type="EC" id="1.1.1.94" evidence="9"/>
<dbReference type="Pfam" id="PF01210">
    <property type="entry name" value="NAD_Gly3P_dh_N"/>
    <property type="match status" value="1"/>
</dbReference>
<evidence type="ECO:0000313" key="18">
    <source>
        <dbReference type="Proteomes" id="UP001139477"/>
    </source>
</evidence>
<keyword evidence="5 9" id="KW-0520">NAD</keyword>
<protein>
    <recommendedName>
        <fullName evidence="9">Glycerol-3-phosphate dehydrogenase [NAD(P)+]</fullName>
        <ecNumber evidence="9">1.1.1.94</ecNumber>
    </recommendedName>
    <alternativeName>
        <fullName evidence="9">NAD(P)(+)-dependent glycerol-3-phosphate dehydrogenase</fullName>
    </alternativeName>
    <alternativeName>
        <fullName evidence="9">NAD(P)H-dependent dihydroxyacetone-phosphate reductase</fullName>
    </alternativeName>
</protein>
<evidence type="ECO:0000256" key="8">
    <source>
        <dbReference type="ARBA" id="ARBA00023264"/>
    </source>
</evidence>
<dbReference type="PRINTS" id="PR00077">
    <property type="entry name" value="GPDHDRGNASE"/>
</dbReference>
<dbReference type="PIRSF" id="PIRSF000114">
    <property type="entry name" value="Glycerol-3-P_dh"/>
    <property type="match status" value="1"/>
</dbReference>
<feature type="binding site" evidence="9">
    <location>
        <position position="130"/>
    </location>
    <ligand>
        <name>sn-glycerol 3-phosphate</name>
        <dbReference type="ChEBI" id="CHEBI:57597"/>
    </ligand>
</feature>
<proteinExistence type="inferred from homology"/>
<dbReference type="PANTHER" id="PTHR11728">
    <property type="entry name" value="GLYCEROL-3-PHOSPHATE DEHYDROGENASE"/>
    <property type="match status" value="1"/>
</dbReference>
<evidence type="ECO:0000313" key="17">
    <source>
        <dbReference type="EMBL" id="MCP1169363.1"/>
    </source>
</evidence>
<dbReference type="Proteomes" id="UP001139477">
    <property type="component" value="Unassembled WGS sequence"/>
</dbReference>
<evidence type="ECO:0000256" key="2">
    <source>
        <dbReference type="ARBA" id="ARBA00022516"/>
    </source>
</evidence>
<evidence type="ECO:0000256" key="1">
    <source>
        <dbReference type="ARBA" id="ARBA00011009"/>
    </source>
</evidence>
<feature type="binding site" evidence="12">
    <location>
        <begin position="7"/>
        <end position="12"/>
    </location>
    <ligand>
        <name>NAD(+)</name>
        <dbReference type="ChEBI" id="CHEBI:57540"/>
    </ligand>
</feature>
<evidence type="ECO:0000256" key="14">
    <source>
        <dbReference type="RuleBase" id="RU000439"/>
    </source>
</evidence>
<evidence type="ECO:0000256" key="12">
    <source>
        <dbReference type="PIRSR" id="PIRSR000114-3"/>
    </source>
</evidence>
<feature type="binding site" evidence="12">
    <location>
        <position position="134"/>
    </location>
    <ligand>
        <name>NAD(+)</name>
        <dbReference type="ChEBI" id="CHEBI:57540"/>
    </ligand>
</feature>
<evidence type="ECO:0000259" key="16">
    <source>
        <dbReference type="Pfam" id="PF07479"/>
    </source>
</evidence>
<dbReference type="InterPro" id="IPR013328">
    <property type="entry name" value="6PGD_dom2"/>
</dbReference>
<dbReference type="EMBL" id="JAMYXC010000196">
    <property type="protein sequence ID" value="MCP1169363.1"/>
    <property type="molecule type" value="Genomic_DNA"/>
</dbReference>
<evidence type="ECO:0000256" key="5">
    <source>
        <dbReference type="ARBA" id="ARBA00023027"/>
    </source>
</evidence>
<dbReference type="PROSITE" id="PS00957">
    <property type="entry name" value="NAD_G3PDH"/>
    <property type="match status" value="1"/>
</dbReference>
<organism evidence="17 18">
    <name type="scientific">Limimaricola litoreus</name>
    <dbReference type="NCBI Taxonomy" id="2955316"/>
    <lineage>
        <taxon>Bacteria</taxon>
        <taxon>Pseudomonadati</taxon>
        <taxon>Pseudomonadota</taxon>
        <taxon>Alphaproteobacteria</taxon>
        <taxon>Rhodobacterales</taxon>
        <taxon>Paracoccaceae</taxon>
        <taxon>Limimaricola</taxon>
    </lineage>
</organism>
<comment type="caution">
    <text evidence="9">Lacks conserved residue(s) required for the propagation of feature annotation.</text>
</comment>
<dbReference type="GO" id="GO:0051287">
    <property type="term" value="F:NAD binding"/>
    <property type="evidence" value="ECO:0007669"/>
    <property type="project" value="InterPro"/>
</dbReference>
<dbReference type="Gene3D" id="1.10.1040.10">
    <property type="entry name" value="N-(1-d-carboxylethyl)-l-norvaline Dehydrogenase, domain 2"/>
    <property type="match status" value="1"/>
</dbReference>
<comment type="pathway">
    <text evidence="9">Membrane lipid metabolism; glycerophospholipid metabolism.</text>
</comment>
<comment type="caution">
    <text evidence="17">The sequence shown here is derived from an EMBL/GenBank/DDBJ whole genome shotgun (WGS) entry which is preliminary data.</text>
</comment>
<evidence type="ECO:0000259" key="15">
    <source>
        <dbReference type="Pfam" id="PF01210"/>
    </source>
</evidence>
<dbReference type="Gene3D" id="3.40.50.720">
    <property type="entry name" value="NAD(P)-binding Rossmann-like Domain"/>
    <property type="match status" value="1"/>
</dbReference>
<keyword evidence="3 9" id="KW-0521">NADP</keyword>
<keyword evidence="6 9" id="KW-0443">Lipid metabolism</keyword>
<comment type="similarity">
    <text evidence="1 9 13">Belongs to the NAD-dependent glycerol-3-phosphate dehydrogenase family.</text>
</comment>
<feature type="binding site" evidence="9">
    <location>
        <position position="102"/>
    </location>
    <ligand>
        <name>NADPH</name>
        <dbReference type="ChEBI" id="CHEBI:57783"/>
    </ligand>
</feature>
<feature type="binding site" evidence="9">
    <location>
        <position position="250"/>
    </location>
    <ligand>
        <name>sn-glycerol 3-phosphate</name>
        <dbReference type="ChEBI" id="CHEBI:57597"/>
    </ligand>
</feature>
<feature type="binding site" evidence="9">
    <location>
        <position position="102"/>
    </location>
    <ligand>
        <name>sn-glycerol 3-phosphate</name>
        <dbReference type="ChEBI" id="CHEBI:57597"/>
    </ligand>
</feature>
<dbReference type="NCBIfam" id="NF000940">
    <property type="entry name" value="PRK00094.1-2"/>
    <property type="match status" value="1"/>
</dbReference>
<dbReference type="GO" id="GO:0006650">
    <property type="term" value="P:glycerophospholipid metabolic process"/>
    <property type="evidence" value="ECO:0007669"/>
    <property type="project" value="UniProtKB-UniRule"/>
</dbReference>
<comment type="function">
    <text evidence="9">Catalyzes the reduction of the glycolytic intermediate dihydroxyacetone phosphate (DHAP) to sn-glycerol 3-phosphate (G3P), the key precursor for phospholipid synthesis.</text>
</comment>
<dbReference type="RefSeq" id="WP_253332905.1">
    <property type="nucleotide sequence ID" value="NZ_JAMYXC010000196.1"/>
</dbReference>
<dbReference type="GO" id="GO:0046168">
    <property type="term" value="P:glycerol-3-phosphate catabolic process"/>
    <property type="evidence" value="ECO:0007669"/>
    <property type="project" value="InterPro"/>
</dbReference>
<evidence type="ECO:0000256" key="4">
    <source>
        <dbReference type="ARBA" id="ARBA00023002"/>
    </source>
</evidence>
<feature type="binding site" evidence="9">
    <location>
        <position position="248"/>
    </location>
    <ligand>
        <name>sn-glycerol 3-phosphate</name>
        <dbReference type="ChEBI" id="CHEBI:57597"/>
    </ligand>
</feature>
<keyword evidence="9" id="KW-0963">Cytoplasm</keyword>
<evidence type="ECO:0000256" key="13">
    <source>
        <dbReference type="RuleBase" id="RU000437"/>
    </source>
</evidence>
<feature type="binding site" evidence="12">
    <location>
        <position position="249"/>
    </location>
    <ligand>
        <name>NAD(+)</name>
        <dbReference type="ChEBI" id="CHEBI:57540"/>
    </ligand>
</feature>
<keyword evidence="4 9" id="KW-0560">Oxidoreductase</keyword>
<comment type="catalytic activity">
    <reaction evidence="9">
        <text>sn-glycerol 3-phosphate + NAD(+) = dihydroxyacetone phosphate + NADH + H(+)</text>
        <dbReference type="Rhea" id="RHEA:11092"/>
        <dbReference type="ChEBI" id="CHEBI:15378"/>
        <dbReference type="ChEBI" id="CHEBI:57540"/>
        <dbReference type="ChEBI" id="CHEBI:57597"/>
        <dbReference type="ChEBI" id="CHEBI:57642"/>
        <dbReference type="ChEBI" id="CHEBI:57945"/>
        <dbReference type="EC" id="1.1.1.94"/>
    </reaction>
</comment>
<dbReference type="InterPro" id="IPR006109">
    <property type="entry name" value="G3P_DH_NAD-dep_C"/>
</dbReference>
<feature type="domain" description="Glycerol-3-phosphate dehydrogenase NAD-dependent N-terminal" evidence="15">
    <location>
        <begin position="3"/>
        <end position="153"/>
    </location>
</feature>
<feature type="binding site" evidence="11">
    <location>
        <position position="102"/>
    </location>
    <ligand>
        <name>substrate</name>
    </ligand>
</feature>
<feature type="domain" description="Glycerol-3-phosphate dehydrogenase NAD-dependent C-terminal" evidence="16">
    <location>
        <begin position="174"/>
        <end position="309"/>
    </location>
</feature>
<dbReference type="NCBIfam" id="NF000942">
    <property type="entry name" value="PRK00094.1-4"/>
    <property type="match status" value="1"/>
</dbReference>
<dbReference type="FunFam" id="1.10.1040.10:FF:000001">
    <property type="entry name" value="Glycerol-3-phosphate dehydrogenase [NAD(P)+]"/>
    <property type="match status" value="1"/>
</dbReference>
<dbReference type="GO" id="GO:0047952">
    <property type="term" value="F:glycerol-3-phosphate dehydrogenase [NAD(P)+] activity"/>
    <property type="evidence" value="ECO:0007669"/>
    <property type="project" value="UniProtKB-UniRule"/>
</dbReference>
<dbReference type="HAMAP" id="MF_00394">
    <property type="entry name" value="NAD_Glyc3P_dehydrog"/>
    <property type="match status" value="1"/>
</dbReference>
<feature type="binding site" evidence="9">
    <location>
        <position position="249"/>
    </location>
    <ligand>
        <name>sn-glycerol 3-phosphate</name>
        <dbReference type="ChEBI" id="CHEBI:57597"/>
    </ligand>
</feature>
<gene>
    <name evidence="9" type="primary">gpsA</name>
    <name evidence="17" type="ORF">NHG85_12660</name>
</gene>
<accession>A0A9X2JPA1</accession>
<evidence type="ECO:0000256" key="6">
    <source>
        <dbReference type="ARBA" id="ARBA00023098"/>
    </source>
</evidence>
<comment type="catalytic activity">
    <reaction evidence="9 14">
        <text>sn-glycerol 3-phosphate + NADP(+) = dihydroxyacetone phosphate + NADPH + H(+)</text>
        <dbReference type="Rhea" id="RHEA:11096"/>
        <dbReference type="ChEBI" id="CHEBI:15378"/>
        <dbReference type="ChEBI" id="CHEBI:57597"/>
        <dbReference type="ChEBI" id="CHEBI:57642"/>
        <dbReference type="ChEBI" id="CHEBI:57783"/>
        <dbReference type="ChEBI" id="CHEBI:58349"/>
        <dbReference type="EC" id="1.1.1.94"/>
    </reaction>
</comment>
<feature type="binding site" evidence="9">
    <location>
        <position position="249"/>
    </location>
    <ligand>
        <name>NADPH</name>
        <dbReference type="ChEBI" id="CHEBI:57783"/>
    </ligand>
</feature>
<dbReference type="GO" id="GO:0005975">
    <property type="term" value="P:carbohydrate metabolic process"/>
    <property type="evidence" value="ECO:0007669"/>
    <property type="project" value="InterPro"/>
</dbReference>
<dbReference type="GO" id="GO:0005829">
    <property type="term" value="C:cytosol"/>
    <property type="evidence" value="ECO:0007669"/>
    <property type="project" value="TreeGrafter"/>
</dbReference>
<dbReference type="Pfam" id="PF07479">
    <property type="entry name" value="NAD_Gly3P_dh_C"/>
    <property type="match status" value="1"/>
</dbReference>
<keyword evidence="7 9" id="KW-0594">Phospholipid biosynthesis</keyword>
<dbReference type="GO" id="GO:0046167">
    <property type="term" value="P:glycerol-3-phosphate biosynthetic process"/>
    <property type="evidence" value="ECO:0007669"/>
    <property type="project" value="UniProtKB-UniRule"/>
</dbReference>
<dbReference type="PANTHER" id="PTHR11728:SF1">
    <property type="entry name" value="GLYCEROL-3-PHOSPHATE DEHYDROGENASE [NAD(+)] 2, CHLOROPLASTIC"/>
    <property type="match status" value="1"/>
</dbReference>
<feature type="binding site" evidence="9">
    <location>
        <position position="132"/>
    </location>
    <ligand>
        <name>sn-glycerol 3-phosphate</name>
        <dbReference type="ChEBI" id="CHEBI:57597"/>
    </ligand>
</feature>
<evidence type="ECO:0000256" key="3">
    <source>
        <dbReference type="ARBA" id="ARBA00022857"/>
    </source>
</evidence>
<dbReference type="SUPFAM" id="SSF51735">
    <property type="entry name" value="NAD(P)-binding Rossmann-fold domains"/>
    <property type="match status" value="1"/>
</dbReference>
<keyword evidence="9" id="KW-0547">Nucleotide-binding</keyword>
<evidence type="ECO:0000256" key="10">
    <source>
        <dbReference type="PIRSR" id="PIRSR000114-1"/>
    </source>
</evidence>
<dbReference type="InterPro" id="IPR008927">
    <property type="entry name" value="6-PGluconate_DH-like_C_sf"/>
</dbReference>
<dbReference type="AlphaFoldDB" id="A0A9X2JPA1"/>
<feature type="binding site" evidence="11">
    <location>
        <begin position="249"/>
        <end position="250"/>
    </location>
    <ligand>
        <name>substrate</name>
    </ligand>
</feature>
<keyword evidence="8 9" id="KW-1208">Phospholipid metabolism</keyword>
<feature type="binding site" evidence="9">
    <location>
        <position position="134"/>
    </location>
    <ligand>
        <name>NADPH</name>
        <dbReference type="ChEBI" id="CHEBI:57783"/>
    </ligand>
</feature>
<reference evidence="17" key="1">
    <citation type="submission" date="2022-06" db="EMBL/GenBank/DDBJ databases">
        <title>Limimaricola sediminis sp. nov., isolated from an intertidal sediment.</title>
        <authorList>
            <person name="Shao X."/>
        </authorList>
    </citation>
    <scope>NUCLEOTIDE SEQUENCE</scope>
    <source>
        <strain evidence="17">ASW11-118</strain>
    </source>
</reference>
<name>A0A9X2JPA1_9RHOB</name>
<dbReference type="InterPro" id="IPR036291">
    <property type="entry name" value="NAD(P)-bd_dom_sf"/>
</dbReference>
<evidence type="ECO:0000256" key="9">
    <source>
        <dbReference type="HAMAP-Rule" id="MF_00394"/>
    </source>
</evidence>
<dbReference type="GO" id="GO:0008654">
    <property type="term" value="P:phospholipid biosynthetic process"/>
    <property type="evidence" value="ECO:0007669"/>
    <property type="project" value="UniProtKB-KW"/>
</dbReference>
<dbReference type="SUPFAM" id="SSF48179">
    <property type="entry name" value="6-phosphogluconate dehydrogenase C-terminal domain-like"/>
    <property type="match status" value="1"/>
</dbReference>
<evidence type="ECO:0000256" key="11">
    <source>
        <dbReference type="PIRSR" id="PIRSR000114-2"/>
    </source>
</evidence>
<sequence>MRIGIAGAGAFGTALAVTLAQAGQAVTLWARDAEAVGEIRRTRRVERLPEIELPEGIEPVSALSSLFSCDTILMALPAQATRGFVAEHAAPLAGKVLVACAKGIDLHSLTGQTAIIAKAVPSATPALLTGPSFAADIARGLPTALTLACADEACGAALQQALSTPTLRLYRSADVIGAELGGALKNVIAIACGACIGAGLGDSARAALMTRGFAEMQRLAAALGARPETLMGLSGFGDLVLTCSSELSRNYRYGLALGRGETFDSHMTVEGAATARAVTDLAAARGLDLPISAVTARMVAGDLTPLQALDALINRPLKEERE</sequence>
<dbReference type="InterPro" id="IPR006168">
    <property type="entry name" value="G3P_DH_NAD-dep"/>
</dbReference>
<keyword evidence="2 9" id="KW-0444">Lipid biosynthesis</keyword>
<feature type="binding site" evidence="9">
    <location>
        <position position="185"/>
    </location>
    <ligand>
        <name>sn-glycerol 3-phosphate</name>
        <dbReference type="ChEBI" id="CHEBI:57597"/>
    </ligand>
</feature>
<comment type="subcellular location">
    <subcellularLocation>
        <location evidence="9">Cytoplasm</location>
    </subcellularLocation>
</comment>
<feature type="binding site" evidence="9">
    <location>
        <position position="31"/>
    </location>
    <ligand>
        <name>NADPH</name>
        <dbReference type="ChEBI" id="CHEBI:57783"/>
    </ligand>
</feature>
<evidence type="ECO:0000256" key="7">
    <source>
        <dbReference type="ARBA" id="ARBA00023209"/>
    </source>
</evidence>
<feature type="active site" description="Proton acceptor" evidence="9 10">
    <location>
        <position position="185"/>
    </location>
</feature>
<feature type="binding site" evidence="9">
    <location>
        <position position="238"/>
    </location>
    <ligand>
        <name>sn-glycerol 3-phosphate</name>
        <dbReference type="ChEBI" id="CHEBI:57597"/>
    </ligand>
</feature>